<sequence>MATNNQQNQENKEIPAVYRTFMGAKVLWPPECPDDVLEGAIKETQNTIGRTENLSKEGQKIAEHLKKYMDDNFEPYWHVFFGKNFGSYTVHNKNRFIYFYFKDMAFLMYQSQ</sequence>
<dbReference type="Pfam" id="PF01221">
    <property type="entry name" value="Dynein_light"/>
    <property type="match status" value="1"/>
</dbReference>
<dbReference type="RefSeq" id="XP_004031060.1">
    <property type="nucleotide sequence ID" value="XM_004031012.1"/>
</dbReference>
<proteinExistence type="inferred from homology"/>
<keyword evidence="1" id="KW-0963">Cytoplasm</keyword>
<accession>G0QY85</accession>
<gene>
    <name evidence="2" type="ORF">IMG5_148080</name>
</gene>
<dbReference type="SUPFAM" id="SSF54648">
    <property type="entry name" value="DLC"/>
    <property type="match status" value="1"/>
</dbReference>
<comment type="similarity">
    <text evidence="1">Belongs to the dynein light chain family.</text>
</comment>
<dbReference type="EMBL" id="GL984104">
    <property type="protein sequence ID" value="EGR29824.1"/>
    <property type="molecule type" value="Genomic_DNA"/>
</dbReference>
<comment type="subcellular location">
    <subcellularLocation>
        <location evidence="1">Cytoplasm</location>
        <location evidence="1">Cytoskeleton</location>
    </subcellularLocation>
</comment>
<dbReference type="Proteomes" id="UP000008983">
    <property type="component" value="Unassembled WGS sequence"/>
</dbReference>
<dbReference type="InterPro" id="IPR001372">
    <property type="entry name" value="Dynein_light_chain_typ-1/2"/>
</dbReference>
<dbReference type="PANTHER" id="PTHR11886">
    <property type="entry name" value="DYNEIN LIGHT CHAIN"/>
    <property type="match status" value="1"/>
</dbReference>
<evidence type="ECO:0000256" key="1">
    <source>
        <dbReference type="RuleBase" id="RU365010"/>
    </source>
</evidence>
<dbReference type="GO" id="GO:0005868">
    <property type="term" value="C:cytoplasmic dynein complex"/>
    <property type="evidence" value="ECO:0007669"/>
    <property type="project" value="TreeGrafter"/>
</dbReference>
<keyword evidence="1" id="KW-0505">Motor protein</keyword>
<dbReference type="GO" id="GO:0005874">
    <property type="term" value="C:microtubule"/>
    <property type="evidence" value="ECO:0007669"/>
    <property type="project" value="UniProtKB-KW"/>
</dbReference>
<dbReference type="Gene3D" id="3.30.740.10">
    <property type="entry name" value="Protein Inhibitor Of Neuronal Nitric Oxide Synthase"/>
    <property type="match status" value="1"/>
</dbReference>
<evidence type="ECO:0000313" key="2">
    <source>
        <dbReference type="EMBL" id="EGR29824.1"/>
    </source>
</evidence>
<protein>
    <recommendedName>
        <fullName evidence="1">Dynein light chain</fullName>
    </recommendedName>
</protein>
<dbReference type="PANTHER" id="PTHR11886:SF35">
    <property type="entry name" value="DYNEIN LIGHT CHAIN"/>
    <property type="match status" value="1"/>
</dbReference>
<reference evidence="2 3" key="1">
    <citation type="submission" date="2011-07" db="EMBL/GenBank/DDBJ databases">
        <authorList>
            <person name="Coyne R."/>
            <person name="Brami D."/>
            <person name="Johnson J."/>
            <person name="Hostetler J."/>
            <person name="Hannick L."/>
            <person name="Clark T."/>
            <person name="Cassidy-Hanley D."/>
            <person name="Inman J."/>
        </authorList>
    </citation>
    <scope>NUCLEOTIDE SEQUENCE [LARGE SCALE GENOMIC DNA]</scope>
    <source>
        <strain evidence="2 3">G5</strain>
    </source>
</reference>
<name>G0QY85_ICHMU</name>
<keyword evidence="1" id="KW-0243">Dynein</keyword>
<dbReference type="OMA" id="THESRRM"/>
<dbReference type="CDD" id="cd21450">
    <property type="entry name" value="DLC-like_DYNLL1-like"/>
    <property type="match status" value="1"/>
</dbReference>
<dbReference type="GO" id="GO:0007017">
    <property type="term" value="P:microtubule-based process"/>
    <property type="evidence" value="ECO:0007669"/>
    <property type="project" value="InterPro"/>
</dbReference>
<dbReference type="InParanoid" id="G0QY85"/>
<keyword evidence="1" id="KW-0493">Microtubule</keyword>
<keyword evidence="1" id="KW-0206">Cytoskeleton</keyword>
<keyword evidence="3" id="KW-1185">Reference proteome</keyword>
<dbReference type="STRING" id="857967.G0QY85"/>
<dbReference type="GeneID" id="14905933"/>
<dbReference type="SMART" id="SM01375">
    <property type="entry name" value="Dynein_light"/>
    <property type="match status" value="1"/>
</dbReference>
<dbReference type="OrthoDB" id="10033309at2759"/>
<dbReference type="eggNOG" id="KOG3430">
    <property type="taxonomic scope" value="Eukaryota"/>
</dbReference>
<evidence type="ECO:0000313" key="3">
    <source>
        <dbReference type="Proteomes" id="UP000008983"/>
    </source>
</evidence>
<organism evidence="2 3">
    <name type="scientific">Ichthyophthirius multifiliis</name>
    <name type="common">White spot disease agent</name>
    <name type="synonym">Ich</name>
    <dbReference type="NCBI Taxonomy" id="5932"/>
    <lineage>
        <taxon>Eukaryota</taxon>
        <taxon>Sar</taxon>
        <taxon>Alveolata</taxon>
        <taxon>Ciliophora</taxon>
        <taxon>Intramacronucleata</taxon>
        <taxon>Oligohymenophorea</taxon>
        <taxon>Hymenostomatida</taxon>
        <taxon>Ophryoglenina</taxon>
        <taxon>Ichthyophthirius</taxon>
    </lineage>
</organism>
<dbReference type="GO" id="GO:0045505">
    <property type="term" value="F:dynein intermediate chain binding"/>
    <property type="evidence" value="ECO:0007669"/>
    <property type="project" value="TreeGrafter"/>
</dbReference>
<dbReference type="AlphaFoldDB" id="G0QY85"/>
<dbReference type="InterPro" id="IPR037177">
    <property type="entry name" value="DLC_sf"/>
</dbReference>